<sequence length="190" mass="21624">MAQMLTVIEKIGDILNPLHGITPRMMSAEDGKLGFLEEDFPGVNRGDMFVIAHPDHFANRAIGDFSSENLQHDLFPDGFGDDDDELIFANDEHIFPDEQAMEDPAYAEAWKQFVAEKGVNFTDRWMDDIPLLRVDGKSPTSQRQQEKILIPSDSERLRRSHGRRGRQHVPSIPERIRHHNKTLSVLAPAE</sequence>
<evidence type="ECO:0000256" key="1">
    <source>
        <dbReference type="SAM" id="MobiDB-lite"/>
    </source>
</evidence>
<evidence type="ECO:0000313" key="2">
    <source>
        <dbReference type="EMBL" id="OGD68983.1"/>
    </source>
</evidence>
<protein>
    <submittedName>
        <fullName evidence="2">Uncharacterized protein</fullName>
    </submittedName>
</protein>
<accession>A0A1F5ENL5</accession>
<proteinExistence type="predicted"/>
<dbReference type="EMBL" id="MEZZ01000016">
    <property type="protein sequence ID" value="OGD68983.1"/>
    <property type="molecule type" value="Genomic_DNA"/>
</dbReference>
<dbReference type="AlphaFoldDB" id="A0A1F5ENL5"/>
<organism evidence="2 3">
    <name type="scientific">Candidatus Campbellbacteria bacterium RIFCSPHIGHO2_01_FULL_34_10</name>
    <dbReference type="NCBI Taxonomy" id="1797577"/>
    <lineage>
        <taxon>Bacteria</taxon>
        <taxon>Candidatus Campbelliibacteriota</taxon>
    </lineage>
</organism>
<dbReference type="Proteomes" id="UP000186670">
    <property type="component" value="Unassembled WGS sequence"/>
</dbReference>
<evidence type="ECO:0000313" key="3">
    <source>
        <dbReference type="Proteomes" id="UP000186670"/>
    </source>
</evidence>
<feature type="compositionally biased region" description="Basic residues" evidence="1">
    <location>
        <begin position="158"/>
        <end position="167"/>
    </location>
</feature>
<reference evidence="2 3" key="1">
    <citation type="journal article" date="2016" name="Nat. Commun.">
        <title>Thousands of microbial genomes shed light on interconnected biogeochemical processes in an aquifer system.</title>
        <authorList>
            <person name="Anantharaman K."/>
            <person name="Brown C.T."/>
            <person name="Hug L.A."/>
            <person name="Sharon I."/>
            <person name="Castelle C.J."/>
            <person name="Probst A.J."/>
            <person name="Thomas B.C."/>
            <person name="Singh A."/>
            <person name="Wilkins M.J."/>
            <person name="Karaoz U."/>
            <person name="Brodie E.L."/>
            <person name="Williams K.H."/>
            <person name="Hubbard S.S."/>
            <person name="Banfield J.F."/>
        </authorList>
    </citation>
    <scope>NUCLEOTIDE SEQUENCE [LARGE SCALE GENOMIC DNA]</scope>
</reference>
<gene>
    <name evidence="2" type="ORF">A2811_00610</name>
</gene>
<name>A0A1F5ENL5_9BACT</name>
<comment type="caution">
    <text evidence="2">The sequence shown here is derived from an EMBL/GenBank/DDBJ whole genome shotgun (WGS) entry which is preliminary data.</text>
</comment>
<feature type="region of interest" description="Disordered" evidence="1">
    <location>
        <begin position="151"/>
        <end position="174"/>
    </location>
</feature>